<comment type="caution">
    <text evidence="1">The sequence shown here is derived from an EMBL/GenBank/DDBJ whole genome shotgun (WGS) entry which is preliminary data.</text>
</comment>
<protein>
    <submittedName>
        <fullName evidence="1">Uncharacterized protein</fullName>
    </submittedName>
</protein>
<proteinExistence type="predicted"/>
<accession>A0ACB5RCF6</accession>
<dbReference type="EMBL" id="BROD01000001">
    <property type="protein sequence ID" value="GKX66771.1"/>
    <property type="molecule type" value="Genomic_DNA"/>
</dbReference>
<sequence>MTLDFNSNFLDEKSDSYKYYVGIPNFELSNIEELSPILKKFLRSNLKFLGICQSNFNLSKFKFSNEKKSSILSLLKEYLNNISKKLDYPCFFSCNISANPLGYFNFFDCNFIYKGCIKNLADLINWLDYDKTTFICIKKPHTGILNLPLDNSLKEKFRLIEISNYSYDLSFSSYEHIYFHMLDKGWKLGAISSFSLQSSSEQKQWHTGIITKDIYSNLLIESLKARLSYATISKTLKLFFSINFTPMGKTLTAQEDDLLSFYIFVEDSENKITGVDIISKGGNIIKSLNTVPLKCIRYVFKRQLYYNEQWFLIRVVSNNTVLSISSPVFIEKKK</sequence>
<organism evidence="1 2">
    <name type="scientific">Inconstantimicrobium mannanitabidum</name>
    <dbReference type="NCBI Taxonomy" id="1604901"/>
    <lineage>
        <taxon>Bacteria</taxon>
        <taxon>Bacillati</taxon>
        <taxon>Bacillota</taxon>
        <taxon>Clostridia</taxon>
        <taxon>Eubacteriales</taxon>
        <taxon>Clostridiaceae</taxon>
        <taxon>Inconstantimicrobium</taxon>
    </lineage>
</organism>
<name>A0ACB5RCF6_9CLOT</name>
<gene>
    <name evidence="1" type="ORF">rsdtw13_20290</name>
</gene>
<keyword evidence="2" id="KW-1185">Reference proteome</keyword>
<evidence type="ECO:0000313" key="2">
    <source>
        <dbReference type="Proteomes" id="UP001058074"/>
    </source>
</evidence>
<evidence type="ECO:0000313" key="1">
    <source>
        <dbReference type="EMBL" id="GKX66771.1"/>
    </source>
</evidence>
<dbReference type="Proteomes" id="UP001058074">
    <property type="component" value="Unassembled WGS sequence"/>
</dbReference>
<reference evidence="1" key="1">
    <citation type="journal article" date="2025" name="Int. J. Syst. Evol. Microbiol.">
        <title>Inconstantimicrobium mannanitabidum sp. nov., a novel member of the family Clostridiaceae isolated from anoxic soil under the treatment of reductive soil disinfestation.</title>
        <authorList>
            <person name="Ueki A."/>
            <person name="Tonouchi A."/>
            <person name="Honma S."/>
            <person name="Kaku N."/>
            <person name="Ueki K."/>
        </authorList>
    </citation>
    <scope>NUCLEOTIDE SEQUENCE</scope>
    <source>
        <strain evidence="1">TW13</strain>
    </source>
</reference>